<sequence length="677" mass="76144">MPSMKREATLLATTLPIDVDAPRAKRHKPAQPSVSATSQANEDQKQQNDASGVVQNDGAKSEGVVVKEKEDAETVKERGMKVWQVIKDATNKEGRSLSHDFLRLPSKRQYPDYYEQIKRPVALDDIKRKLESGQYANFEEAKHDFEQCFRNAKKYNMKESQIWKDAKHLHKLALLECEKLGASQGDAEAEGADGGSGSEAEDGDKKNKKQNKNRLLKSRLQKLVQKTADDGRVLSGEFMDLPNKKLWPSYYKVIKRPRSFEMIFKHLKRKEYETVLDFANDVELIFSNALEFNQEHTQIWEDAIVLRDHFRQLMSTLPAPYSIPAYANTDRSTKIKLKFHAPSHGQPAASTSQTVVSPKLYMPTIHVAPLAFVAHHPPPPPVARNGPPPPPQSRTPLPSAPPMLTAPSQSSTYSSQISPPIPPPPSFSPANFNTTPSTQYYLNTTFHASTPPTTTHYGKLPERPSSSQLAPPPPLATQAPILTVAKSPTPPDEQLRRKLRRVDVVTRPAGRRIRLDWKDGVKSWAVRLGREETSVRIEDVRLVVPGEEEESDDEGKENQGQDGKGKDNVAERHEEEEEAEEEEEDPKPQQKRGRGRPRKKRTRVIDSPSSKGKGKGVAVLPPEDVQVRLNGMLMPRGNAEKSERLWDVQIPLGNNMLEIGEPEGKRWRMYLERLAHS</sequence>
<dbReference type="EMBL" id="MU274900">
    <property type="protein sequence ID" value="KAI0094443.1"/>
    <property type="molecule type" value="Genomic_DNA"/>
</dbReference>
<dbReference type="Proteomes" id="UP001055072">
    <property type="component" value="Unassembled WGS sequence"/>
</dbReference>
<comment type="caution">
    <text evidence="1">The sequence shown here is derived from an EMBL/GenBank/DDBJ whole genome shotgun (WGS) entry which is preliminary data.</text>
</comment>
<gene>
    <name evidence="1" type="ORF">BDY19DRAFT_988289</name>
</gene>
<organism evidence="1 2">
    <name type="scientific">Irpex rosettiformis</name>
    <dbReference type="NCBI Taxonomy" id="378272"/>
    <lineage>
        <taxon>Eukaryota</taxon>
        <taxon>Fungi</taxon>
        <taxon>Dikarya</taxon>
        <taxon>Basidiomycota</taxon>
        <taxon>Agaricomycotina</taxon>
        <taxon>Agaricomycetes</taxon>
        <taxon>Polyporales</taxon>
        <taxon>Irpicaceae</taxon>
        <taxon>Irpex</taxon>
    </lineage>
</organism>
<protein>
    <submittedName>
        <fullName evidence="1">Bromodomain-containing protein</fullName>
    </submittedName>
</protein>
<accession>A0ACB8UJ93</accession>
<name>A0ACB8UJ93_9APHY</name>
<proteinExistence type="predicted"/>
<reference evidence="1" key="1">
    <citation type="journal article" date="2021" name="Environ. Microbiol.">
        <title>Gene family expansions and transcriptome signatures uncover fungal adaptations to wood decay.</title>
        <authorList>
            <person name="Hage H."/>
            <person name="Miyauchi S."/>
            <person name="Viragh M."/>
            <person name="Drula E."/>
            <person name="Min B."/>
            <person name="Chaduli D."/>
            <person name="Navarro D."/>
            <person name="Favel A."/>
            <person name="Norest M."/>
            <person name="Lesage-Meessen L."/>
            <person name="Balint B."/>
            <person name="Merenyi Z."/>
            <person name="de Eugenio L."/>
            <person name="Morin E."/>
            <person name="Martinez A.T."/>
            <person name="Baldrian P."/>
            <person name="Stursova M."/>
            <person name="Martinez M.J."/>
            <person name="Novotny C."/>
            <person name="Magnuson J.K."/>
            <person name="Spatafora J.W."/>
            <person name="Maurice S."/>
            <person name="Pangilinan J."/>
            <person name="Andreopoulos W."/>
            <person name="LaButti K."/>
            <person name="Hundley H."/>
            <person name="Na H."/>
            <person name="Kuo A."/>
            <person name="Barry K."/>
            <person name="Lipzen A."/>
            <person name="Henrissat B."/>
            <person name="Riley R."/>
            <person name="Ahrendt S."/>
            <person name="Nagy L.G."/>
            <person name="Grigoriev I.V."/>
            <person name="Martin F."/>
            <person name="Rosso M.N."/>
        </authorList>
    </citation>
    <scope>NUCLEOTIDE SEQUENCE</scope>
    <source>
        <strain evidence="1">CBS 384.51</strain>
    </source>
</reference>
<evidence type="ECO:0000313" key="1">
    <source>
        <dbReference type="EMBL" id="KAI0094443.1"/>
    </source>
</evidence>
<keyword evidence="2" id="KW-1185">Reference proteome</keyword>
<evidence type="ECO:0000313" key="2">
    <source>
        <dbReference type="Proteomes" id="UP001055072"/>
    </source>
</evidence>